<dbReference type="SMART" id="SM00530">
    <property type="entry name" value="HTH_XRE"/>
    <property type="match status" value="1"/>
</dbReference>
<dbReference type="InterPro" id="IPR015943">
    <property type="entry name" value="WD40/YVTN_repeat-like_dom_sf"/>
</dbReference>
<dbReference type="PRINTS" id="PR00320">
    <property type="entry name" value="GPROTEINBRPT"/>
</dbReference>
<dbReference type="STRING" id="1449976.KALB_4606"/>
<evidence type="ECO:0000256" key="3">
    <source>
        <dbReference type="PROSITE-ProRule" id="PRU00221"/>
    </source>
</evidence>
<accession>W5WA12</accession>
<dbReference type="InterPro" id="IPR001387">
    <property type="entry name" value="Cro/C1-type_HTH"/>
</dbReference>
<dbReference type="EMBL" id="CP007155">
    <property type="protein sequence ID" value="AHH97968.1"/>
    <property type="molecule type" value="Genomic_DNA"/>
</dbReference>
<feature type="domain" description="HTH cro/C1-type" evidence="4">
    <location>
        <begin position="21"/>
        <end position="77"/>
    </location>
</feature>
<feature type="repeat" description="WD" evidence="3">
    <location>
        <begin position="616"/>
        <end position="657"/>
    </location>
</feature>
<dbReference type="SMART" id="SM00320">
    <property type="entry name" value="WD40"/>
    <property type="match status" value="12"/>
</dbReference>
<dbReference type="Gene3D" id="2.130.10.10">
    <property type="entry name" value="YVTN repeat-like/Quinoprotein amine dehydrogenase"/>
    <property type="match status" value="4"/>
</dbReference>
<organism evidence="5 6">
    <name type="scientific">Kutzneria albida DSM 43870</name>
    <dbReference type="NCBI Taxonomy" id="1449976"/>
    <lineage>
        <taxon>Bacteria</taxon>
        <taxon>Bacillati</taxon>
        <taxon>Actinomycetota</taxon>
        <taxon>Actinomycetes</taxon>
        <taxon>Pseudonocardiales</taxon>
        <taxon>Pseudonocardiaceae</taxon>
        <taxon>Kutzneria</taxon>
    </lineage>
</organism>
<dbReference type="PATRIC" id="fig|1449976.3.peg.4638"/>
<dbReference type="InterPro" id="IPR001680">
    <property type="entry name" value="WD40_rpt"/>
</dbReference>
<dbReference type="InterPro" id="IPR019775">
    <property type="entry name" value="WD40_repeat_CS"/>
</dbReference>
<reference evidence="5 6" key="1">
    <citation type="journal article" date="2014" name="BMC Genomics">
        <title>Complete genome sequence of producer of the glycopeptide antibiotic Aculeximycin Kutzneria albida DSM 43870T, a representative of minor genus of Pseudonocardiaceae.</title>
        <authorList>
            <person name="Rebets Y."/>
            <person name="Tokovenko B."/>
            <person name="Lushchyk I."/>
            <person name="Ruckert C."/>
            <person name="Zaburannyi N."/>
            <person name="Bechthold A."/>
            <person name="Kalinowski J."/>
            <person name="Luzhetskyy A."/>
        </authorList>
    </citation>
    <scope>NUCLEOTIDE SEQUENCE [LARGE SCALE GENOMIC DNA]</scope>
    <source>
        <strain evidence="5">DSM 43870</strain>
    </source>
</reference>
<keyword evidence="6" id="KW-1185">Reference proteome</keyword>
<dbReference type="KEGG" id="kal:KALB_4606"/>
<proteinExistence type="predicted"/>
<dbReference type="CDD" id="cd00093">
    <property type="entry name" value="HTH_XRE"/>
    <property type="match status" value="1"/>
</dbReference>
<dbReference type="SUPFAM" id="SSF50998">
    <property type="entry name" value="Quinoprotein alcohol dehydrogenase-like"/>
    <property type="match status" value="2"/>
</dbReference>
<dbReference type="InterPro" id="IPR027417">
    <property type="entry name" value="P-loop_NTPase"/>
</dbReference>
<evidence type="ECO:0000259" key="4">
    <source>
        <dbReference type="SMART" id="SM00530"/>
    </source>
</evidence>
<dbReference type="PROSITE" id="PS50082">
    <property type="entry name" value="WD_REPEATS_2"/>
    <property type="match status" value="8"/>
</dbReference>
<dbReference type="AlphaFoldDB" id="W5WA12"/>
<dbReference type="PROSITE" id="PS50294">
    <property type="entry name" value="WD_REPEATS_REGION"/>
    <property type="match status" value="7"/>
</dbReference>
<sequence>MPRPERPLNSEDSALLRFAADLRRLREKAGSPTYRQLAKLAHYSTAALSEAAAGRRLPTLPVTLAYVRACGGDEQEWEARWRELSGDVPAAALTETAPYVGLAAFRAEEADRFFGRERVVESLLARVGERRFLGLFGASGSGKTSVLRAGLIAELTERGAPVLAFTPGARPLEECAVRLAALTGQSFGVLGAELAADPGNLHLVVRQFLLEQRPEIDLVLVVDQFEEVFTLCQDPAERAGFIAALVRAAGEPTSRTRVVLGARADFFGHCGQYPELVEALADGQVLLGALAPEELRQVITRPAVRVGCTVETALVARIMADAAGQPAVLPMVSHALLETWRRRQGITLTLAGYEATGGIAHAIARTAEQTFEQLSPEQREVARGIFLRLVAPGEGTEDTARRITLDELDEQARPVLDRLAVARLITLDENTVQVAHEALIRCWPRLRGWVGDNRQGLRTHRHLTEATAGWESLHRDPGTLYRGARLAIARAWAQANPRLLTGRERTFLDASIAAEDAEQASARSHTARLRVFVAMLSCLLLVASTAVFVAIRAQQTTAEQRNRAIAQKVLGQAAQLRPGNPALSAQLDLAAYRLDPTPDARDAVLSAFTAPYASGLVGHTGMVRAVAYSPDGHTLASGDDVKSVRLWRVADPDHPQQLAVLPEATAGIAALAWSADGHLLAVGANDGSVRLWEVTDPAHPRQLSRFTTKTTLLYALAFSPNSHLLATGGSGTQDDAAQLWDLTDPTHPGPLGALSGQGGVVRSLAFSTDGRTLATGTDPVSPQDVHNVFLWDVGDPRVPRLQSPLADQGCDAYAVEFSPDGKYLATGELDNSVRVWALSGSGRPRQVYAFPGHTDVVRALAWTPDSHTLASGSDDGKVRFWHIPFGGAADTSAEVPTGSAVSSLGFSADGRILAVASHDRTIRLEQVADQVHPWRADTPMGTVQFSPDGQLLVGLTGGGGVQVRDLGKPGSAPVMLKPDTGQWTFDALAALAFRGHTLDFLTDQGTGVAIRSWPDGDPARAVQGEPVTLGRAEGVQLSAFSANGKLLAVTNREAGATVTLVDSADPAHPRRVGALTGLTSRSLSAAFSHDGTLLAVGGDDSTVSLWDISRPATPRRLATVPSHTVGTVNAAAFGPDEHTLVTSGPDNTMLLWDLTNPASPKRTGTLAGHADTVYGIVFSPDGHLAATSSADRSVRLWDVTDPRAPVEAGTISGLTGAVYGIAFSPNGHTVATGGADHTTRLWEADVQHAAARICALARPGLSRAEWDTYLPGVDYSPPC</sequence>
<feature type="repeat" description="WD" evidence="3">
    <location>
        <begin position="805"/>
        <end position="846"/>
    </location>
</feature>
<evidence type="ECO:0000256" key="2">
    <source>
        <dbReference type="ARBA" id="ARBA00022737"/>
    </source>
</evidence>
<evidence type="ECO:0000313" key="6">
    <source>
        <dbReference type="Proteomes" id="UP000019225"/>
    </source>
</evidence>
<dbReference type="Pfam" id="PF00400">
    <property type="entry name" value="WD40"/>
    <property type="match status" value="11"/>
</dbReference>
<dbReference type="CDD" id="cd00200">
    <property type="entry name" value="WD40"/>
    <property type="match status" value="2"/>
</dbReference>
<dbReference type="RefSeq" id="WP_052360480.1">
    <property type="nucleotide sequence ID" value="NZ_CP007155.1"/>
</dbReference>
<feature type="repeat" description="WD" evidence="3">
    <location>
        <begin position="1211"/>
        <end position="1243"/>
    </location>
</feature>
<feature type="repeat" description="WD" evidence="3">
    <location>
        <begin position="1166"/>
        <end position="1207"/>
    </location>
</feature>
<protein>
    <recommendedName>
        <fullName evidence="4">HTH cro/C1-type domain-containing protein</fullName>
    </recommendedName>
</protein>
<feature type="repeat" description="WD" evidence="3">
    <location>
        <begin position="1075"/>
        <end position="1116"/>
    </location>
</feature>
<name>W5WA12_9PSEU</name>
<dbReference type="eggNOG" id="COG5276">
    <property type="taxonomic scope" value="Bacteria"/>
</dbReference>
<dbReference type="InterPro" id="IPR020472">
    <property type="entry name" value="WD40_PAC1"/>
</dbReference>
<gene>
    <name evidence="5" type="ORF">KALB_4606</name>
</gene>
<feature type="repeat" description="WD" evidence="3">
    <location>
        <begin position="850"/>
        <end position="883"/>
    </location>
</feature>
<dbReference type="PANTHER" id="PTHR19879">
    <property type="entry name" value="TRANSCRIPTION INITIATION FACTOR TFIID"/>
    <property type="match status" value="1"/>
</dbReference>
<dbReference type="Pfam" id="PF20703">
    <property type="entry name" value="nSTAND1"/>
    <property type="match status" value="1"/>
</dbReference>
<dbReference type="Pfam" id="PF13560">
    <property type="entry name" value="HTH_31"/>
    <property type="match status" value="1"/>
</dbReference>
<dbReference type="InterPro" id="IPR049052">
    <property type="entry name" value="nSTAND1"/>
</dbReference>
<keyword evidence="1 3" id="KW-0853">WD repeat</keyword>
<dbReference type="PANTHER" id="PTHR19879:SF9">
    <property type="entry name" value="TRANSCRIPTION INITIATION FACTOR TFIID SUBUNIT 5"/>
    <property type="match status" value="1"/>
</dbReference>
<dbReference type="OrthoDB" id="192618at2"/>
<feature type="repeat" description="WD" evidence="3">
    <location>
        <begin position="661"/>
        <end position="702"/>
    </location>
</feature>
<dbReference type="PROSITE" id="PS00678">
    <property type="entry name" value="WD_REPEATS_1"/>
    <property type="match status" value="2"/>
</dbReference>
<dbReference type="InterPro" id="IPR011047">
    <property type="entry name" value="Quinoprotein_ADH-like_sf"/>
</dbReference>
<dbReference type="Proteomes" id="UP000019225">
    <property type="component" value="Chromosome"/>
</dbReference>
<feature type="repeat" description="WD" evidence="3">
    <location>
        <begin position="1128"/>
        <end position="1162"/>
    </location>
</feature>
<dbReference type="SUPFAM" id="SSF52540">
    <property type="entry name" value="P-loop containing nucleoside triphosphate hydrolases"/>
    <property type="match status" value="1"/>
</dbReference>
<keyword evidence="2" id="KW-0677">Repeat</keyword>
<evidence type="ECO:0000313" key="5">
    <source>
        <dbReference type="EMBL" id="AHH97968.1"/>
    </source>
</evidence>
<evidence type="ECO:0000256" key="1">
    <source>
        <dbReference type="ARBA" id="ARBA00022574"/>
    </source>
</evidence>
<dbReference type="HOGENOM" id="CLU_002352_0_2_11"/>